<feature type="active site" evidence="3">
    <location>
        <position position="254"/>
    </location>
</feature>
<dbReference type="PANTHER" id="PTHR43353">
    <property type="entry name" value="SUCCINATE-SEMIALDEHYDE DEHYDROGENASE, MITOCHONDRIAL"/>
    <property type="match status" value="1"/>
</dbReference>
<dbReference type="NCBIfam" id="TIGR01780">
    <property type="entry name" value="SSADH"/>
    <property type="match status" value="1"/>
</dbReference>
<evidence type="ECO:0000259" key="5">
    <source>
        <dbReference type="Pfam" id="PF00171"/>
    </source>
</evidence>
<dbReference type="InterPro" id="IPR016161">
    <property type="entry name" value="Ald_DH/histidinol_DH"/>
</dbReference>
<evidence type="ECO:0000256" key="3">
    <source>
        <dbReference type="PROSITE-ProRule" id="PRU10007"/>
    </source>
</evidence>
<keyword evidence="2 4" id="KW-0560">Oxidoreductase</keyword>
<reference evidence="6 7" key="1">
    <citation type="submission" date="2022-12" db="EMBL/GenBank/DDBJ databases">
        <title>Genome sequence of Pasteurellaceae Bisgaard Taxon 45.</title>
        <authorList>
            <person name="Foggin C."/>
            <person name="Rosen L.E."/>
            <person name="Henton M."/>
            <person name="Buys A."/>
            <person name="Floyd T."/>
            <person name="Turner A.D."/>
            <person name="Tarbin J."/>
            <person name="Lloyd A.S."/>
            <person name="Chaitezvi C."/>
            <person name="Ellis R.J."/>
            <person name="Roberts H.C."/>
            <person name="Dastjerdi A."/>
            <person name="Nunez A."/>
            <person name="Van Vliet A.H."/>
            <person name="Steinbach F."/>
        </authorList>
    </citation>
    <scope>NUCLEOTIDE SEQUENCE [LARGE SCALE GENOMIC DNA]</scope>
    <source>
        <strain evidence="6 7">VF20HR</strain>
    </source>
</reference>
<dbReference type="InterPro" id="IPR050740">
    <property type="entry name" value="Aldehyde_DH_Superfamily"/>
</dbReference>
<evidence type="ECO:0000256" key="2">
    <source>
        <dbReference type="ARBA" id="ARBA00023002"/>
    </source>
</evidence>
<sequence>MQQFSLLKTQAYINGEYVQAKDNKTFAVTNPANQQVICELPDLSVEETEYAIACAAQAQKQWQKVTPKCRANILRRWYDLVIENQEELAQLLSLEQGKPISESRGEILYGASFIEWFAEEAKRIYGDVLPQDKDNHRLLVIKQGIGVVAAITPWNFPNAMITRKAAPAFAAGCAMVLKPAQETPLSALALAELAHQAGLPAGLFNVITSTRSVEIGKVLTEHPTVRKLTFTGSTRVGKILMAQSASTVKKLSLELGGNAPSIVFDDADLENAIEGIIASKFRNSGQTCVCTNRIYVQAGIYERFVEQFSAKVAAFKVGSANEAGVNIGPLISQSAVNKIQEHIDDATSKGATLVVGGKPHTRGGTFFEPTVLRDVTQSMLVAKDETFAPLAPVFKFDTEAQVIAMANDTEFGLAAYLYTQDLSRIWRVSEALEYGIVGINEGLISNEMAPFGGVKESGLGREGSRYGIDEFLEIKYLCLKV</sequence>
<dbReference type="InterPro" id="IPR016163">
    <property type="entry name" value="Ald_DH_C"/>
</dbReference>
<dbReference type="Pfam" id="PF00171">
    <property type="entry name" value="Aldedh"/>
    <property type="match status" value="1"/>
</dbReference>
<dbReference type="EMBL" id="JAQAHH010000005">
    <property type="protein sequence ID" value="MDP9500165.1"/>
    <property type="molecule type" value="Genomic_DNA"/>
</dbReference>
<comment type="caution">
    <text evidence="6">The sequence shown here is derived from an EMBL/GenBank/DDBJ whole genome shotgun (WGS) entry which is preliminary data.</text>
</comment>
<dbReference type="InterPro" id="IPR010102">
    <property type="entry name" value="Succ_semiAld_DH"/>
</dbReference>
<name>A0ABT9KDL2_9PAST</name>
<dbReference type="Gene3D" id="3.40.605.10">
    <property type="entry name" value="Aldehyde Dehydrogenase, Chain A, domain 1"/>
    <property type="match status" value="1"/>
</dbReference>
<dbReference type="PROSITE" id="PS00070">
    <property type="entry name" value="ALDEHYDE_DEHYDR_CYS"/>
    <property type="match status" value="1"/>
</dbReference>
<feature type="domain" description="Aldehyde dehydrogenase" evidence="5">
    <location>
        <begin position="18"/>
        <end position="476"/>
    </location>
</feature>
<accession>A0ABT9KDL2</accession>
<evidence type="ECO:0000256" key="1">
    <source>
        <dbReference type="ARBA" id="ARBA00009986"/>
    </source>
</evidence>
<dbReference type="InterPro" id="IPR016160">
    <property type="entry name" value="Ald_DH_CS_CYS"/>
</dbReference>
<gene>
    <name evidence="6" type="ORF">O7M46_04265</name>
</gene>
<evidence type="ECO:0000256" key="4">
    <source>
        <dbReference type="RuleBase" id="RU003345"/>
    </source>
</evidence>
<dbReference type="InterPro" id="IPR029510">
    <property type="entry name" value="Ald_DH_CS_GLU"/>
</dbReference>
<evidence type="ECO:0000313" key="7">
    <source>
        <dbReference type="Proteomes" id="UP001224083"/>
    </source>
</evidence>
<dbReference type="Proteomes" id="UP001224083">
    <property type="component" value="Unassembled WGS sequence"/>
</dbReference>
<comment type="similarity">
    <text evidence="1 4">Belongs to the aldehyde dehydrogenase family.</text>
</comment>
<dbReference type="Gene3D" id="3.40.309.10">
    <property type="entry name" value="Aldehyde Dehydrogenase, Chain A, domain 2"/>
    <property type="match status" value="1"/>
</dbReference>
<organism evidence="6 7">
    <name type="scientific">Bisgaard Taxon 45</name>
    <dbReference type="NCBI Taxonomy" id="304289"/>
    <lineage>
        <taxon>Bacteria</taxon>
        <taxon>Pseudomonadati</taxon>
        <taxon>Pseudomonadota</taxon>
        <taxon>Gammaproteobacteria</taxon>
        <taxon>Pasteurellales</taxon>
        <taxon>Pasteurellaceae</taxon>
    </lineage>
</organism>
<dbReference type="InterPro" id="IPR015590">
    <property type="entry name" value="Aldehyde_DH_dom"/>
</dbReference>
<dbReference type="InterPro" id="IPR016162">
    <property type="entry name" value="Ald_DH_N"/>
</dbReference>
<dbReference type="PROSITE" id="PS00687">
    <property type="entry name" value="ALDEHYDE_DEHYDR_GLU"/>
    <property type="match status" value="1"/>
</dbReference>
<keyword evidence="7" id="KW-1185">Reference proteome</keyword>
<proteinExistence type="inferred from homology"/>
<dbReference type="PANTHER" id="PTHR43353:SF5">
    <property type="entry name" value="SUCCINATE-SEMIALDEHYDE DEHYDROGENASE, MITOCHONDRIAL"/>
    <property type="match status" value="1"/>
</dbReference>
<dbReference type="SUPFAM" id="SSF53720">
    <property type="entry name" value="ALDH-like"/>
    <property type="match status" value="1"/>
</dbReference>
<protein>
    <submittedName>
        <fullName evidence="6">NAD-dependent succinate-semialdehyde dehydrogenase</fullName>
    </submittedName>
</protein>
<evidence type="ECO:0000313" key="6">
    <source>
        <dbReference type="EMBL" id="MDP9500165.1"/>
    </source>
</evidence>
<dbReference type="CDD" id="cd07103">
    <property type="entry name" value="ALDH_F5_SSADH_GabD"/>
    <property type="match status" value="1"/>
</dbReference>